<dbReference type="SUPFAM" id="SSF48452">
    <property type="entry name" value="TPR-like"/>
    <property type="match status" value="1"/>
</dbReference>
<protein>
    <recommendedName>
        <fullName evidence="5">HTH luxR-type domain-containing protein</fullName>
    </recommendedName>
</protein>
<proteinExistence type="predicted"/>
<keyword evidence="4" id="KW-0804">Transcription</keyword>
<dbReference type="GO" id="GO:0003677">
    <property type="term" value="F:DNA binding"/>
    <property type="evidence" value="ECO:0007669"/>
    <property type="project" value="InterPro"/>
</dbReference>
<dbReference type="InterPro" id="IPR011990">
    <property type="entry name" value="TPR-like_helical_dom_sf"/>
</dbReference>
<dbReference type="AlphaFoldDB" id="A0A917NN72"/>
<dbReference type="InterPro" id="IPR016032">
    <property type="entry name" value="Sig_transdc_resp-reg_C-effctor"/>
</dbReference>
<sequence length="952" mass="108801">MRALWDRACHGDMQVVLITGEAGIGKSRLVQEFTGHFMAQNREAQAAVWPCRAQAVGRGLPFSSLFQVLRVAIEGLSAELRGLFAEKYPYLSMVFPELGKRMVFYPARQGLERTWLFETLRRFIVDVTELKPAVLWMDDLPEADEDTLDWLQYFLRHTERCRMLFIGTCRTQGMSTDHSNDKEFLAAWMRQPQVHHIALRPLQVAEADALITSFFGHKVDEDVRRYVLDQAVGVPLFILEMLRMVADRVELRRSNGLADIQELFKKNVPLQVAAIISARMNDMPRLERTIMRLLAVSDNALPWAILAQLTGVPEDELTTALSNLVRADLIMETGPSHNIEYTFRHPLYQVAVSQQLSSIEIRHIHKALAVAWRGDVVRSAYHVRMAGNLVDAQEAIPVLYHAGQHYISLRAYQSARECLEHAWELAHAPFVSIANEQKIDIQLALAEVYMYLDRTTEAIALLEALYMNETENNKRIRIKRMLVWSNSRRSPEESMRHIEEGLTCWDGVTANDDVFWMLKERIDNSTNVGNVMLARTYLGELRDYVEKFPNDRNRILLKTHEVVIDVVDWKPRPWEEHDRERWLHRALAMGDPEAVYEVCCVFGYYSLNVGDFSTAIRYASECVKWMRRFGMVQHEISIRLMHVCGLFMAGRWREALCEAQDVKNLAVDHDAAIAVLCALDFLAMLFALQGHWEDSRACTKESLQVAERIWPTHPAIQIGQTVKPAEAVWMLVGQPLQFERPVPVVWANTHGLPVFLTLLQGLLHMRLGATEFVSRSVTDLRRAAGTRRPNYFQGAADFLGGLLAKQEGDTARALEWMKTSYDTFMALGTPLESAMAQLSWAYMARHRYPRQAAIEAEQSRMRFEGIGATTLAKYAQTLLTPLRLGLEVQSPLNELSAREFEIVQCVARGLSNKQIAETLLISPRTVSTHLEKIYKKLDVHSRTELLSKFNRS</sequence>
<name>A0A917NN72_9BACL</name>
<dbReference type="Pfam" id="PF13191">
    <property type="entry name" value="AAA_16"/>
    <property type="match status" value="1"/>
</dbReference>
<dbReference type="PRINTS" id="PR00038">
    <property type="entry name" value="HTHLUXR"/>
</dbReference>
<dbReference type="Gene3D" id="1.25.40.10">
    <property type="entry name" value="Tetratricopeptide repeat domain"/>
    <property type="match status" value="1"/>
</dbReference>
<dbReference type="InterPro" id="IPR000792">
    <property type="entry name" value="Tscrpt_reg_LuxR_C"/>
</dbReference>
<dbReference type="CDD" id="cd06170">
    <property type="entry name" value="LuxR_C_like"/>
    <property type="match status" value="1"/>
</dbReference>
<dbReference type="Pfam" id="PF00196">
    <property type="entry name" value="GerE"/>
    <property type="match status" value="1"/>
</dbReference>
<accession>A0A917NN72</accession>
<reference evidence="6" key="1">
    <citation type="journal article" date="2014" name="Int. J. Syst. Evol. Microbiol.">
        <title>Complete genome sequence of Corynebacterium casei LMG S-19264T (=DSM 44701T), isolated from a smear-ripened cheese.</title>
        <authorList>
            <consortium name="US DOE Joint Genome Institute (JGI-PGF)"/>
            <person name="Walter F."/>
            <person name="Albersmeier A."/>
            <person name="Kalinowski J."/>
            <person name="Ruckert C."/>
        </authorList>
    </citation>
    <scope>NUCLEOTIDE SEQUENCE</scope>
    <source>
        <strain evidence="6">JCM 18487</strain>
    </source>
</reference>
<evidence type="ECO:0000259" key="5">
    <source>
        <dbReference type="PROSITE" id="PS50043"/>
    </source>
</evidence>
<organism evidence="6 7">
    <name type="scientific">Alicyclobacillus cellulosilyticus</name>
    <dbReference type="NCBI Taxonomy" id="1003997"/>
    <lineage>
        <taxon>Bacteria</taxon>
        <taxon>Bacillati</taxon>
        <taxon>Bacillota</taxon>
        <taxon>Bacilli</taxon>
        <taxon>Bacillales</taxon>
        <taxon>Alicyclobacillaceae</taxon>
        <taxon>Alicyclobacillus</taxon>
    </lineage>
</organism>
<dbReference type="SMART" id="SM00421">
    <property type="entry name" value="HTH_LUXR"/>
    <property type="match status" value="1"/>
</dbReference>
<keyword evidence="7" id="KW-1185">Reference proteome</keyword>
<evidence type="ECO:0000313" key="7">
    <source>
        <dbReference type="Proteomes" id="UP000637695"/>
    </source>
</evidence>
<evidence type="ECO:0000256" key="1">
    <source>
        <dbReference type="ARBA" id="ARBA00022741"/>
    </source>
</evidence>
<reference evidence="6" key="2">
    <citation type="submission" date="2020-09" db="EMBL/GenBank/DDBJ databases">
        <authorList>
            <person name="Sun Q."/>
            <person name="Ohkuma M."/>
        </authorList>
    </citation>
    <scope>NUCLEOTIDE SEQUENCE</scope>
    <source>
        <strain evidence="6">JCM 18487</strain>
    </source>
</reference>
<keyword evidence="1" id="KW-0547">Nucleotide-binding</keyword>
<dbReference type="PROSITE" id="PS50043">
    <property type="entry name" value="HTH_LUXR_2"/>
    <property type="match status" value="1"/>
</dbReference>
<dbReference type="InterPro" id="IPR036388">
    <property type="entry name" value="WH-like_DNA-bd_sf"/>
</dbReference>
<evidence type="ECO:0000313" key="6">
    <source>
        <dbReference type="EMBL" id="GGJ13172.1"/>
    </source>
</evidence>
<gene>
    <name evidence="6" type="ORF">GCM10010885_23090</name>
</gene>
<dbReference type="GO" id="GO:0006355">
    <property type="term" value="P:regulation of DNA-templated transcription"/>
    <property type="evidence" value="ECO:0007669"/>
    <property type="project" value="InterPro"/>
</dbReference>
<comment type="caution">
    <text evidence="6">The sequence shown here is derived from an EMBL/GenBank/DDBJ whole genome shotgun (WGS) entry which is preliminary data.</text>
</comment>
<dbReference type="Gene3D" id="1.10.10.10">
    <property type="entry name" value="Winged helix-like DNA-binding domain superfamily/Winged helix DNA-binding domain"/>
    <property type="match status" value="1"/>
</dbReference>
<dbReference type="InterPro" id="IPR041664">
    <property type="entry name" value="AAA_16"/>
</dbReference>
<evidence type="ECO:0000256" key="4">
    <source>
        <dbReference type="ARBA" id="ARBA00023163"/>
    </source>
</evidence>
<feature type="domain" description="HTH luxR-type" evidence="5">
    <location>
        <begin position="888"/>
        <end position="952"/>
    </location>
</feature>
<dbReference type="InterPro" id="IPR027417">
    <property type="entry name" value="P-loop_NTPase"/>
</dbReference>
<keyword evidence="3" id="KW-0805">Transcription regulation</keyword>
<evidence type="ECO:0000256" key="3">
    <source>
        <dbReference type="ARBA" id="ARBA00023015"/>
    </source>
</evidence>
<dbReference type="Proteomes" id="UP000637695">
    <property type="component" value="Unassembled WGS sequence"/>
</dbReference>
<dbReference type="GO" id="GO:0004016">
    <property type="term" value="F:adenylate cyclase activity"/>
    <property type="evidence" value="ECO:0007669"/>
    <property type="project" value="TreeGrafter"/>
</dbReference>
<evidence type="ECO:0000256" key="2">
    <source>
        <dbReference type="ARBA" id="ARBA00022840"/>
    </source>
</evidence>
<dbReference type="SUPFAM" id="SSF52540">
    <property type="entry name" value="P-loop containing nucleoside triphosphate hydrolases"/>
    <property type="match status" value="1"/>
</dbReference>
<dbReference type="GO" id="GO:0005737">
    <property type="term" value="C:cytoplasm"/>
    <property type="evidence" value="ECO:0007669"/>
    <property type="project" value="TreeGrafter"/>
</dbReference>
<dbReference type="PANTHER" id="PTHR16305:SF28">
    <property type="entry name" value="GUANYLATE CYCLASE DOMAIN-CONTAINING PROTEIN"/>
    <property type="match status" value="1"/>
</dbReference>
<dbReference type="GO" id="GO:0005524">
    <property type="term" value="F:ATP binding"/>
    <property type="evidence" value="ECO:0007669"/>
    <property type="project" value="UniProtKB-KW"/>
</dbReference>
<dbReference type="PANTHER" id="PTHR16305">
    <property type="entry name" value="TESTICULAR SOLUBLE ADENYLYL CYCLASE"/>
    <property type="match status" value="1"/>
</dbReference>
<dbReference type="SUPFAM" id="SSF46894">
    <property type="entry name" value="C-terminal effector domain of the bipartite response regulators"/>
    <property type="match status" value="1"/>
</dbReference>
<dbReference type="EMBL" id="BMOY01000051">
    <property type="protein sequence ID" value="GGJ13172.1"/>
    <property type="molecule type" value="Genomic_DNA"/>
</dbReference>
<keyword evidence="2" id="KW-0067">ATP-binding</keyword>